<sequence>MTTAKILEFWMEVKDLSLLKELMETKNVSARRLSVEAGWRSHTYMQRLLRGEETTLKAEPAARIAHFLEVPFGLLFVARSSGFSGQIAPSSRTDRRKVG</sequence>
<evidence type="ECO:0000313" key="3">
    <source>
        <dbReference type="Proteomes" id="UP001139485"/>
    </source>
</evidence>
<gene>
    <name evidence="2" type="ORF">M8330_05880</name>
</gene>
<dbReference type="Gene3D" id="1.10.260.40">
    <property type="entry name" value="lambda repressor-like DNA-binding domains"/>
    <property type="match status" value="1"/>
</dbReference>
<evidence type="ECO:0000259" key="1">
    <source>
        <dbReference type="PROSITE" id="PS50943"/>
    </source>
</evidence>
<dbReference type="PROSITE" id="PS50943">
    <property type="entry name" value="HTH_CROC1"/>
    <property type="match status" value="1"/>
</dbReference>
<comment type="caution">
    <text evidence="2">The sequence shown here is derived from an EMBL/GenBank/DDBJ whole genome shotgun (WGS) entry which is preliminary data.</text>
</comment>
<protein>
    <submittedName>
        <fullName evidence="2">Helix-turn-helix transcriptional regulator</fullName>
    </submittedName>
</protein>
<reference evidence="2" key="1">
    <citation type="submission" date="2022-05" db="EMBL/GenBank/DDBJ databases">
        <authorList>
            <person name="Tuo L."/>
        </authorList>
    </citation>
    <scope>NUCLEOTIDE SEQUENCE</scope>
    <source>
        <strain evidence="2">BSK12Z-4</strain>
    </source>
</reference>
<organism evidence="2 3">
    <name type="scientific">Nocardioides bruguierae</name>
    <dbReference type="NCBI Taxonomy" id="2945102"/>
    <lineage>
        <taxon>Bacteria</taxon>
        <taxon>Bacillati</taxon>
        <taxon>Actinomycetota</taxon>
        <taxon>Actinomycetes</taxon>
        <taxon>Propionibacteriales</taxon>
        <taxon>Nocardioidaceae</taxon>
        <taxon>Nocardioides</taxon>
    </lineage>
</organism>
<dbReference type="GO" id="GO:0003677">
    <property type="term" value="F:DNA binding"/>
    <property type="evidence" value="ECO:0007669"/>
    <property type="project" value="InterPro"/>
</dbReference>
<dbReference type="SUPFAM" id="SSF47413">
    <property type="entry name" value="lambda repressor-like DNA-binding domains"/>
    <property type="match status" value="1"/>
</dbReference>
<accession>A0A9X2D686</accession>
<evidence type="ECO:0000313" key="2">
    <source>
        <dbReference type="EMBL" id="MCM0619820.1"/>
    </source>
</evidence>
<dbReference type="InterPro" id="IPR010982">
    <property type="entry name" value="Lambda_DNA-bd_dom_sf"/>
</dbReference>
<dbReference type="RefSeq" id="WP_250826570.1">
    <property type="nucleotide sequence ID" value="NZ_JAMOIL010000006.1"/>
</dbReference>
<feature type="domain" description="HTH cro/C1-type" evidence="1">
    <location>
        <begin position="19"/>
        <end position="75"/>
    </location>
</feature>
<dbReference type="InterPro" id="IPR001387">
    <property type="entry name" value="Cro/C1-type_HTH"/>
</dbReference>
<proteinExistence type="predicted"/>
<dbReference type="Proteomes" id="UP001139485">
    <property type="component" value="Unassembled WGS sequence"/>
</dbReference>
<name>A0A9X2D686_9ACTN</name>
<dbReference type="AlphaFoldDB" id="A0A9X2D686"/>
<keyword evidence="3" id="KW-1185">Reference proteome</keyword>
<dbReference type="EMBL" id="JAMOIL010000006">
    <property type="protein sequence ID" value="MCM0619820.1"/>
    <property type="molecule type" value="Genomic_DNA"/>
</dbReference>